<proteinExistence type="inferred from homology"/>
<keyword evidence="4 8" id="KW-0479">Metal-binding</keyword>
<dbReference type="PANTHER" id="PTHR33653">
    <property type="entry name" value="RIBONUCLEASE VAPC2"/>
    <property type="match status" value="1"/>
</dbReference>
<evidence type="ECO:0000256" key="2">
    <source>
        <dbReference type="ARBA" id="ARBA00022649"/>
    </source>
</evidence>
<dbReference type="EC" id="3.1.-.-" evidence="8"/>
<dbReference type="Pfam" id="PF01850">
    <property type="entry name" value="PIN"/>
    <property type="match status" value="1"/>
</dbReference>
<gene>
    <name evidence="8" type="primary">vapC</name>
    <name evidence="10" type="ORF">SAMN05216476_4503</name>
</gene>
<accession>A0AAX2DGJ3</accession>
<dbReference type="RefSeq" id="WP_047703839.1">
    <property type="nucleotide sequence ID" value="NZ_CAKKMJ010000023.1"/>
</dbReference>
<evidence type="ECO:0000256" key="3">
    <source>
        <dbReference type="ARBA" id="ARBA00022722"/>
    </source>
</evidence>
<reference evidence="10 11" key="1">
    <citation type="submission" date="2016-10" db="EMBL/GenBank/DDBJ databases">
        <authorList>
            <person name="Varghese N."/>
            <person name="Submissions S."/>
        </authorList>
    </citation>
    <scope>NUCLEOTIDE SEQUENCE [LARGE SCALE GENOMIC DNA]</scope>
    <source>
        <strain evidence="10 11">DSM 16733</strain>
    </source>
</reference>
<keyword evidence="5 8" id="KW-0378">Hydrolase</keyword>
<protein>
    <recommendedName>
        <fullName evidence="8">Ribonuclease VapC</fullName>
        <shortName evidence="8">RNase VapC</shortName>
        <ecNumber evidence="8">3.1.-.-</ecNumber>
    </recommendedName>
    <alternativeName>
        <fullName evidence="8">Toxin VapC</fullName>
    </alternativeName>
</protein>
<feature type="domain" description="PIN" evidence="9">
    <location>
        <begin position="2"/>
        <end position="119"/>
    </location>
</feature>
<keyword evidence="6 8" id="KW-0460">Magnesium</keyword>
<dbReference type="Proteomes" id="UP000183772">
    <property type="component" value="Chromosome I"/>
</dbReference>
<evidence type="ECO:0000256" key="7">
    <source>
        <dbReference type="ARBA" id="ARBA00038093"/>
    </source>
</evidence>
<dbReference type="GeneID" id="76214520"/>
<evidence type="ECO:0000256" key="5">
    <source>
        <dbReference type="ARBA" id="ARBA00022801"/>
    </source>
</evidence>
<dbReference type="InterPro" id="IPR029060">
    <property type="entry name" value="PIN-like_dom_sf"/>
</dbReference>
<dbReference type="HAMAP" id="MF_00265">
    <property type="entry name" value="VapC_Nob1"/>
    <property type="match status" value="1"/>
</dbReference>
<dbReference type="AlphaFoldDB" id="A0AAX2DGJ3"/>
<dbReference type="SUPFAM" id="SSF88723">
    <property type="entry name" value="PIN domain-like"/>
    <property type="match status" value="1"/>
</dbReference>
<dbReference type="GO" id="GO:0004540">
    <property type="term" value="F:RNA nuclease activity"/>
    <property type="evidence" value="ECO:0007669"/>
    <property type="project" value="InterPro"/>
</dbReference>
<dbReference type="InterPro" id="IPR050556">
    <property type="entry name" value="Type_II_TA_system_RNase"/>
</dbReference>
<name>A0AAX2DGJ3_9PSED</name>
<dbReference type="InterPro" id="IPR022907">
    <property type="entry name" value="VapC_family"/>
</dbReference>
<comment type="similarity">
    <text evidence="7 8">Belongs to the PINc/VapC protein family.</text>
</comment>
<dbReference type="PANTHER" id="PTHR33653:SF1">
    <property type="entry name" value="RIBONUCLEASE VAPC2"/>
    <property type="match status" value="1"/>
</dbReference>
<dbReference type="EMBL" id="LT629790">
    <property type="protein sequence ID" value="SDU70331.1"/>
    <property type="molecule type" value="Genomic_DNA"/>
</dbReference>
<keyword evidence="2 8" id="KW-1277">Toxin-antitoxin system</keyword>
<comment type="function">
    <text evidence="8">Toxic component of a toxin-antitoxin (TA) system. An RNase.</text>
</comment>
<evidence type="ECO:0000313" key="11">
    <source>
        <dbReference type="Proteomes" id="UP000183772"/>
    </source>
</evidence>
<evidence type="ECO:0000256" key="1">
    <source>
        <dbReference type="ARBA" id="ARBA00001946"/>
    </source>
</evidence>
<organism evidence="10 11">
    <name type="scientific">Pseudomonas mediterranea</name>
    <dbReference type="NCBI Taxonomy" id="183795"/>
    <lineage>
        <taxon>Bacteria</taxon>
        <taxon>Pseudomonadati</taxon>
        <taxon>Pseudomonadota</taxon>
        <taxon>Gammaproteobacteria</taxon>
        <taxon>Pseudomonadales</taxon>
        <taxon>Pseudomonadaceae</taxon>
        <taxon>Pseudomonas</taxon>
    </lineage>
</organism>
<evidence type="ECO:0000313" key="10">
    <source>
        <dbReference type="EMBL" id="SDU70331.1"/>
    </source>
</evidence>
<dbReference type="InterPro" id="IPR002716">
    <property type="entry name" value="PIN_dom"/>
</dbReference>
<feature type="binding site" evidence="8">
    <location>
        <position position="5"/>
    </location>
    <ligand>
        <name>Mg(2+)</name>
        <dbReference type="ChEBI" id="CHEBI:18420"/>
    </ligand>
</feature>
<dbReference type="GO" id="GO:0000287">
    <property type="term" value="F:magnesium ion binding"/>
    <property type="evidence" value="ECO:0007669"/>
    <property type="project" value="UniProtKB-UniRule"/>
</dbReference>
<dbReference type="Gene3D" id="3.40.50.1010">
    <property type="entry name" value="5'-nuclease"/>
    <property type="match status" value="1"/>
</dbReference>
<comment type="cofactor">
    <cofactor evidence="1 8">
        <name>Mg(2+)</name>
        <dbReference type="ChEBI" id="CHEBI:18420"/>
    </cofactor>
</comment>
<dbReference type="GO" id="GO:0016787">
    <property type="term" value="F:hydrolase activity"/>
    <property type="evidence" value="ECO:0007669"/>
    <property type="project" value="UniProtKB-KW"/>
</dbReference>
<sequence length="136" mass="14824">MYLLDTNVISELRKPQADSNVQAWARSVAAPSLYVSAITILELETGVLRFERKDPSQGGHLRAWLDNHVLPAFAGRILAVDRAVALRCARLHVPDRSNECDALIAATALIHGLTVVTRNVADFEASGVTLLNPWVA</sequence>
<keyword evidence="3 8" id="KW-0540">Nuclease</keyword>
<keyword evidence="11" id="KW-1185">Reference proteome</keyword>
<evidence type="ECO:0000256" key="4">
    <source>
        <dbReference type="ARBA" id="ARBA00022723"/>
    </source>
</evidence>
<feature type="binding site" evidence="8">
    <location>
        <position position="101"/>
    </location>
    <ligand>
        <name>Mg(2+)</name>
        <dbReference type="ChEBI" id="CHEBI:18420"/>
    </ligand>
</feature>
<evidence type="ECO:0000259" key="9">
    <source>
        <dbReference type="Pfam" id="PF01850"/>
    </source>
</evidence>
<keyword evidence="8" id="KW-0800">Toxin</keyword>
<dbReference type="CDD" id="cd18746">
    <property type="entry name" value="PIN_VapC4-5_FitB-like"/>
    <property type="match status" value="1"/>
</dbReference>
<evidence type="ECO:0000256" key="6">
    <source>
        <dbReference type="ARBA" id="ARBA00022842"/>
    </source>
</evidence>
<evidence type="ECO:0000256" key="8">
    <source>
        <dbReference type="HAMAP-Rule" id="MF_00265"/>
    </source>
</evidence>
<dbReference type="GO" id="GO:0090729">
    <property type="term" value="F:toxin activity"/>
    <property type="evidence" value="ECO:0007669"/>
    <property type="project" value="UniProtKB-KW"/>
</dbReference>